<evidence type="ECO:0000313" key="2">
    <source>
        <dbReference type="EMBL" id="ETO05591.1"/>
    </source>
</evidence>
<proteinExistence type="predicted"/>
<keyword evidence="1" id="KW-1133">Transmembrane helix</keyword>
<reference evidence="2 3" key="1">
    <citation type="journal article" date="2013" name="Curr. Biol.">
        <title>The Genome of the Foraminiferan Reticulomyxa filosa.</title>
        <authorList>
            <person name="Glockner G."/>
            <person name="Hulsmann N."/>
            <person name="Schleicher M."/>
            <person name="Noegel A.A."/>
            <person name="Eichinger L."/>
            <person name="Gallinger C."/>
            <person name="Pawlowski J."/>
            <person name="Sierra R."/>
            <person name="Euteneuer U."/>
            <person name="Pillet L."/>
            <person name="Moustafa A."/>
            <person name="Platzer M."/>
            <person name="Groth M."/>
            <person name="Szafranski K."/>
            <person name="Schliwa M."/>
        </authorList>
    </citation>
    <scope>NUCLEOTIDE SEQUENCE [LARGE SCALE GENOMIC DNA]</scope>
</reference>
<name>X6LW40_RETFI</name>
<gene>
    <name evidence="2" type="ORF">RFI_31805</name>
</gene>
<keyword evidence="3" id="KW-1185">Reference proteome</keyword>
<sequence>MQKLEERRSGKKLLPFLEKNFKKKMSEDYLNSWSLFRCCNCLVISFFSTLLGLYVGVYLNSSTLVEDFSVSETSLWKSSDKLETIVMECPVFEDICVYEQQFRARSESQSFRMIRILEGQTDQSSLFGKAKSKDKNTAEVHNIEMYEHLMNAVAFNKSTNEYERAQCMYDPIKEHMMIHVFYPHTITEFLVRALKYMYYFFDVSKVYNASNTRLWMFLPDQKDMYTFHHLLLERFSAHEIYPSWHLFDIVRCKCFQTLHLCGFAQTKDVSSVSHSRTMRQVTQLRPIGDLVQIASRTSKGNVSSWSQPPTSAQLMESYNAWLDDTNVHMDKEALQWKKERLRDIFRRNSQKRNVDNIDINLVKMIGFYQRQNRRKWDNLGDILDRCNDLYNPINIFCSEIQLEDFVHPRDVVLMHRGLDMVVGIHGILCVHFVH</sequence>
<dbReference type="EMBL" id="ASPP01027948">
    <property type="protein sequence ID" value="ETO05591.1"/>
    <property type="molecule type" value="Genomic_DNA"/>
</dbReference>
<comment type="caution">
    <text evidence="2">The sequence shown here is derived from an EMBL/GenBank/DDBJ whole genome shotgun (WGS) entry which is preliminary data.</text>
</comment>
<feature type="transmembrane region" description="Helical" evidence="1">
    <location>
        <begin position="34"/>
        <end position="59"/>
    </location>
</feature>
<dbReference type="AlphaFoldDB" id="X6LW40"/>
<evidence type="ECO:0000313" key="3">
    <source>
        <dbReference type="Proteomes" id="UP000023152"/>
    </source>
</evidence>
<accession>X6LW40</accession>
<protein>
    <submittedName>
        <fullName evidence="2">Uncharacterized protein</fullName>
    </submittedName>
</protein>
<keyword evidence="1" id="KW-0472">Membrane</keyword>
<dbReference type="Proteomes" id="UP000023152">
    <property type="component" value="Unassembled WGS sequence"/>
</dbReference>
<organism evidence="2 3">
    <name type="scientific">Reticulomyxa filosa</name>
    <dbReference type="NCBI Taxonomy" id="46433"/>
    <lineage>
        <taxon>Eukaryota</taxon>
        <taxon>Sar</taxon>
        <taxon>Rhizaria</taxon>
        <taxon>Retaria</taxon>
        <taxon>Foraminifera</taxon>
        <taxon>Monothalamids</taxon>
        <taxon>Reticulomyxidae</taxon>
        <taxon>Reticulomyxa</taxon>
    </lineage>
</organism>
<keyword evidence="1" id="KW-0812">Transmembrane</keyword>
<evidence type="ECO:0000256" key="1">
    <source>
        <dbReference type="SAM" id="Phobius"/>
    </source>
</evidence>